<dbReference type="Gene3D" id="3.40.50.720">
    <property type="entry name" value="NAD(P)-binding Rossmann-like Domain"/>
    <property type="match status" value="1"/>
</dbReference>
<dbReference type="PANTHER" id="PTHR13812">
    <property type="entry name" value="KETIMINE REDUCTASE MU-CRYSTALLIN"/>
    <property type="match status" value="1"/>
</dbReference>
<name>A0A645FLV1_9ZZZZ</name>
<dbReference type="GO" id="GO:0005737">
    <property type="term" value="C:cytoplasm"/>
    <property type="evidence" value="ECO:0007669"/>
    <property type="project" value="TreeGrafter"/>
</dbReference>
<dbReference type="Pfam" id="PF02423">
    <property type="entry name" value="OCD_Mu_crystall"/>
    <property type="match status" value="1"/>
</dbReference>
<dbReference type="SUPFAM" id="SSF51735">
    <property type="entry name" value="NAD(P)-binding Rossmann-fold domains"/>
    <property type="match status" value="1"/>
</dbReference>
<dbReference type="EC" id="1.5.1.49" evidence="1"/>
<comment type="caution">
    <text evidence="1">The sequence shown here is derived from an EMBL/GenBank/DDBJ whole genome shotgun (WGS) entry which is preliminary data.</text>
</comment>
<evidence type="ECO:0000313" key="1">
    <source>
        <dbReference type="EMBL" id="MPN15381.1"/>
    </source>
</evidence>
<gene>
    <name evidence="1" type="ORF">SDC9_162713</name>
</gene>
<keyword evidence="1" id="KW-0560">Oxidoreductase</keyword>
<dbReference type="InterPro" id="IPR036291">
    <property type="entry name" value="NAD(P)-bd_dom_sf"/>
</dbReference>
<dbReference type="InterPro" id="IPR023401">
    <property type="entry name" value="ODC_N"/>
</dbReference>
<dbReference type="PANTHER" id="PTHR13812:SF19">
    <property type="entry name" value="KETIMINE REDUCTASE MU-CRYSTALLIN"/>
    <property type="match status" value="1"/>
</dbReference>
<dbReference type="InterPro" id="IPR003462">
    <property type="entry name" value="ODC_Mu_crystall"/>
</dbReference>
<organism evidence="1">
    <name type="scientific">bioreactor metagenome</name>
    <dbReference type="NCBI Taxonomy" id="1076179"/>
    <lineage>
        <taxon>unclassified sequences</taxon>
        <taxon>metagenomes</taxon>
        <taxon>ecological metagenomes</taxon>
    </lineage>
</organism>
<dbReference type="Gene3D" id="3.30.1780.10">
    <property type="entry name" value="ornithine cyclodeaminase, domain 1"/>
    <property type="match status" value="1"/>
</dbReference>
<dbReference type="AlphaFoldDB" id="A0A645FLV1"/>
<proteinExistence type="predicted"/>
<dbReference type="EMBL" id="VSSQ01062141">
    <property type="protein sequence ID" value="MPN15381.1"/>
    <property type="molecule type" value="Genomic_DNA"/>
</dbReference>
<reference evidence="1" key="1">
    <citation type="submission" date="2019-08" db="EMBL/GenBank/DDBJ databases">
        <authorList>
            <person name="Kucharzyk K."/>
            <person name="Murdoch R.W."/>
            <person name="Higgins S."/>
            <person name="Loffler F."/>
        </authorList>
    </citation>
    <scope>NUCLEOTIDE SEQUENCE</scope>
</reference>
<accession>A0A645FLV1</accession>
<protein>
    <submittedName>
        <fullName evidence="1">Delta(1)-pyrroline-2-carboxylate reductase</fullName>
        <ecNumber evidence="1">1.5.1.49</ecNumber>
    </submittedName>
</protein>
<sequence>MDCLYVTELRTPCVALVSAKHMARKNSKTFGMLGCGLQGRAHIKFVCNTLTNLEKIYIYDVYAPAMDALISDLQPSTPVTIVKARSYEELVKNSDVICSATKITSVPHPQIKDEWISKGQTIIMSDCHTLYEDETVKRADKYLLDSREQHELLLHYGYYPQGLPPVYAEIGEVVAGQKKGRERDDELIVCNNVGIMATDMMLIPVMFDRALENKIGRILPL</sequence>
<dbReference type="GO" id="GO:0016491">
    <property type="term" value="F:oxidoreductase activity"/>
    <property type="evidence" value="ECO:0007669"/>
    <property type="project" value="UniProtKB-KW"/>
</dbReference>